<evidence type="ECO:0000259" key="4">
    <source>
        <dbReference type="Pfam" id="PF17482"/>
    </source>
</evidence>
<dbReference type="OrthoDB" id="5442644at2"/>
<dbReference type="PIRSF" id="PIRSF007349">
    <property type="entry name" value="Tsp_L"/>
    <property type="match status" value="1"/>
</dbReference>
<name>A0A2V3VDT2_9SPHN</name>
<feature type="domain" description="Tail sheath protein subtilisin-like" evidence="2">
    <location>
        <begin position="206"/>
        <end position="365"/>
    </location>
</feature>
<dbReference type="RefSeq" id="WP_110296985.1">
    <property type="nucleotide sequence ID" value="NZ_QJJM01000001.1"/>
</dbReference>
<reference evidence="5 6" key="1">
    <citation type="submission" date="2018-05" db="EMBL/GenBank/DDBJ databases">
        <title>Genomic Encyclopedia of Type Strains, Phase IV (KMG-IV): sequencing the most valuable type-strain genomes for metagenomic binning, comparative biology and taxonomic classification.</title>
        <authorList>
            <person name="Goeker M."/>
        </authorList>
    </citation>
    <scope>NUCLEOTIDE SEQUENCE [LARGE SCALE GENOMIC DNA]</scope>
    <source>
        <strain evidence="5 6">DSM 3183</strain>
    </source>
</reference>
<comment type="caution">
    <text evidence="5">The sequence shown here is derived from an EMBL/GenBank/DDBJ whole genome shotgun (WGS) entry which is preliminary data.</text>
</comment>
<protein>
    <submittedName>
        <fullName evidence="5">Phage tail sheath gpL-like</fullName>
    </submittedName>
</protein>
<proteinExistence type="inferred from homology"/>
<dbReference type="InterPro" id="IPR007067">
    <property type="entry name" value="Tail_sheath"/>
</dbReference>
<organism evidence="5 6">
    <name type="scientific">Blastomonas natatoria</name>
    <dbReference type="NCBI Taxonomy" id="34015"/>
    <lineage>
        <taxon>Bacteria</taxon>
        <taxon>Pseudomonadati</taxon>
        <taxon>Pseudomonadota</taxon>
        <taxon>Alphaproteobacteria</taxon>
        <taxon>Sphingomonadales</taxon>
        <taxon>Sphingomonadaceae</taxon>
        <taxon>Blastomonas</taxon>
    </lineage>
</organism>
<dbReference type="InterPro" id="IPR035326">
    <property type="entry name" value="Beta_sandwich_Seath"/>
</dbReference>
<evidence type="ECO:0000256" key="1">
    <source>
        <dbReference type="ARBA" id="ARBA00008005"/>
    </source>
</evidence>
<evidence type="ECO:0000259" key="2">
    <source>
        <dbReference type="Pfam" id="PF04984"/>
    </source>
</evidence>
<sequence>MTISFNSIPVGLRVPGQYIEFDSSRATNGLPALPNRILVIGQKLAAGTAAALAPVVVAEAGAASALFGRASMLTRMVRMVKAADRYSELTVIPLADLDAGTAATGTITVTGPSTAAGTIALMIAGQRVPVTVASGLSANNTATAIGAAINAALDLPVTATVNAAVVTLTARHKGTCGNDIDVRHSHYQGEGLPAGIALAIVAMANGAGDPDYATVWPVVGDSNYRTIILGTATATILGAAKTELDDRWGPVRMLESMAYGAKTGNQAAASAFGGALNSQLISIIGTGASPTPPWEFASSYGAICGYYSHIDPARPLHTLALPLVIGPKEGARFTRAERELLLRDGIATYATDQDGTVRIERAITTWQTNAAGLDDTAYLDMETVHTLAFFRQALRIRIATKFPRHKLASDGNAFSRGQAIVTPSIIRAEIVALFRELEEAGLVEQLDQFVADLIVERDGSDPNRVNALVPPDLVNQFRSFAAQVQFRL</sequence>
<dbReference type="InterPro" id="IPR020287">
    <property type="entry name" value="Tail_sheath_C"/>
</dbReference>
<dbReference type="InterPro" id="IPR035089">
    <property type="entry name" value="Phage_sheath_subtilisin"/>
</dbReference>
<dbReference type="AlphaFoldDB" id="A0A2V3VDT2"/>
<dbReference type="Proteomes" id="UP000248014">
    <property type="component" value="Unassembled WGS sequence"/>
</dbReference>
<dbReference type="EMBL" id="QJJM01000001">
    <property type="protein sequence ID" value="PXW78991.1"/>
    <property type="molecule type" value="Genomic_DNA"/>
</dbReference>
<feature type="domain" description="Tail sheath protein C-terminal" evidence="4">
    <location>
        <begin position="375"/>
        <end position="487"/>
    </location>
</feature>
<feature type="domain" description="Phage tail sheath protein-like beta-sandwich" evidence="3">
    <location>
        <begin position="99"/>
        <end position="196"/>
    </location>
</feature>
<dbReference type="Pfam" id="PF17482">
    <property type="entry name" value="Phage_sheath_1C"/>
    <property type="match status" value="1"/>
</dbReference>
<evidence type="ECO:0000259" key="3">
    <source>
        <dbReference type="Pfam" id="PF17481"/>
    </source>
</evidence>
<evidence type="ECO:0000313" key="6">
    <source>
        <dbReference type="Proteomes" id="UP000248014"/>
    </source>
</evidence>
<keyword evidence="6" id="KW-1185">Reference proteome</keyword>
<dbReference type="Pfam" id="PF17481">
    <property type="entry name" value="Phage_sheath_domII"/>
    <property type="match status" value="1"/>
</dbReference>
<gene>
    <name evidence="5" type="ORF">C7451_10153</name>
</gene>
<accession>A0A2V3VDT2</accession>
<evidence type="ECO:0000313" key="5">
    <source>
        <dbReference type="EMBL" id="PXW78991.1"/>
    </source>
</evidence>
<comment type="similarity">
    <text evidence="1">Belongs to the myoviridae tail sheath protein family.</text>
</comment>
<dbReference type="Pfam" id="PF04984">
    <property type="entry name" value="Phage_sheath_1"/>
    <property type="match status" value="1"/>
</dbReference>